<evidence type="ECO:0000256" key="3">
    <source>
        <dbReference type="ARBA" id="ARBA00022538"/>
    </source>
</evidence>
<feature type="transmembrane region" description="Helical" evidence="13">
    <location>
        <begin position="463"/>
        <end position="484"/>
    </location>
</feature>
<dbReference type="InterPro" id="IPR018490">
    <property type="entry name" value="cNMP-bd_dom_sf"/>
</dbReference>
<dbReference type="SUPFAM" id="SSF81324">
    <property type="entry name" value="Voltage-gated potassium channels"/>
    <property type="match status" value="1"/>
</dbReference>
<evidence type="ECO:0000256" key="6">
    <source>
        <dbReference type="ARBA" id="ARBA00022882"/>
    </source>
</evidence>
<dbReference type="OrthoDB" id="415460at2759"/>
<evidence type="ECO:0000256" key="1">
    <source>
        <dbReference type="ARBA" id="ARBA00004141"/>
    </source>
</evidence>
<dbReference type="PANTHER" id="PTHR10217">
    <property type="entry name" value="VOLTAGE AND LIGAND GATED POTASSIUM CHANNEL"/>
    <property type="match status" value="1"/>
</dbReference>
<feature type="domain" description="Cyclic nucleotide-binding" evidence="14">
    <location>
        <begin position="650"/>
        <end position="756"/>
    </location>
</feature>
<dbReference type="SMART" id="SM00100">
    <property type="entry name" value="cNMP"/>
    <property type="match status" value="1"/>
</dbReference>
<keyword evidence="4 13" id="KW-0812">Transmembrane</keyword>
<dbReference type="GO" id="GO:0034702">
    <property type="term" value="C:monoatomic ion channel complex"/>
    <property type="evidence" value="ECO:0007669"/>
    <property type="project" value="UniProtKB-KW"/>
</dbReference>
<reference evidence="16" key="1">
    <citation type="journal article" date="2006" name="PLoS Biol.">
        <title>Macronuclear genome sequence of the ciliate Tetrahymena thermophila, a model eukaryote.</title>
        <authorList>
            <person name="Eisen J.A."/>
            <person name="Coyne R.S."/>
            <person name="Wu M."/>
            <person name="Wu D."/>
            <person name="Thiagarajan M."/>
            <person name="Wortman J.R."/>
            <person name="Badger J.H."/>
            <person name="Ren Q."/>
            <person name="Amedeo P."/>
            <person name="Jones K.M."/>
            <person name="Tallon L.J."/>
            <person name="Delcher A.L."/>
            <person name="Salzberg S.L."/>
            <person name="Silva J.C."/>
            <person name="Haas B.J."/>
            <person name="Majoros W.H."/>
            <person name="Farzad M."/>
            <person name="Carlton J.M."/>
            <person name="Smith R.K. Jr."/>
            <person name="Garg J."/>
            <person name="Pearlman R.E."/>
            <person name="Karrer K.M."/>
            <person name="Sun L."/>
            <person name="Manning G."/>
            <person name="Elde N.C."/>
            <person name="Turkewitz A.P."/>
            <person name="Asai D.J."/>
            <person name="Wilkes D.E."/>
            <person name="Wang Y."/>
            <person name="Cai H."/>
            <person name="Collins K."/>
            <person name="Stewart B.A."/>
            <person name="Lee S.R."/>
            <person name="Wilamowska K."/>
            <person name="Weinberg Z."/>
            <person name="Ruzzo W.L."/>
            <person name="Wloga D."/>
            <person name="Gaertig J."/>
            <person name="Frankel J."/>
            <person name="Tsao C.-C."/>
            <person name="Gorovsky M.A."/>
            <person name="Keeling P.J."/>
            <person name="Waller R.F."/>
            <person name="Patron N.J."/>
            <person name="Cherry J.M."/>
            <person name="Stover N.A."/>
            <person name="Krieger C.J."/>
            <person name="del Toro C."/>
            <person name="Ryder H.F."/>
            <person name="Williamson S.C."/>
            <person name="Barbeau R.A."/>
            <person name="Hamilton E.P."/>
            <person name="Orias E."/>
        </authorList>
    </citation>
    <scope>NUCLEOTIDE SEQUENCE [LARGE SCALE GENOMIC DNA]</scope>
    <source>
        <strain evidence="16">SB210</strain>
    </source>
</reference>
<keyword evidence="5" id="KW-0631">Potassium channel</keyword>
<evidence type="ECO:0000256" key="5">
    <source>
        <dbReference type="ARBA" id="ARBA00022826"/>
    </source>
</evidence>
<dbReference type="PRINTS" id="PR01463">
    <property type="entry name" value="EAGCHANLFMLY"/>
</dbReference>
<feature type="compositionally biased region" description="Basic and acidic residues" evidence="12">
    <location>
        <begin position="883"/>
        <end position="893"/>
    </location>
</feature>
<evidence type="ECO:0000256" key="8">
    <source>
        <dbReference type="ARBA" id="ARBA00022989"/>
    </source>
</evidence>
<keyword evidence="6" id="KW-0851">Voltage-gated channel</keyword>
<evidence type="ECO:0000256" key="9">
    <source>
        <dbReference type="ARBA" id="ARBA00023065"/>
    </source>
</evidence>
<feature type="compositionally biased region" description="Acidic residues" evidence="12">
    <location>
        <begin position="873"/>
        <end position="882"/>
    </location>
</feature>
<dbReference type="GO" id="GO:0042391">
    <property type="term" value="P:regulation of membrane potential"/>
    <property type="evidence" value="ECO:0007669"/>
    <property type="project" value="TreeGrafter"/>
</dbReference>
<dbReference type="GO" id="GO:0005249">
    <property type="term" value="F:voltage-gated potassium channel activity"/>
    <property type="evidence" value="ECO:0007669"/>
    <property type="project" value="InterPro"/>
</dbReference>
<proteinExistence type="predicted"/>
<dbReference type="Gene3D" id="2.60.120.10">
    <property type="entry name" value="Jelly Rolls"/>
    <property type="match status" value="1"/>
</dbReference>
<dbReference type="InParanoid" id="Q235U6"/>
<dbReference type="PROSITE" id="PS50042">
    <property type="entry name" value="CNMP_BINDING_3"/>
    <property type="match status" value="1"/>
</dbReference>
<feature type="region of interest" description="Disordered" evidence="12">
    <location>
        <begin position="91"/>
        <end position="158"/>
    </location>
</feature>
<evidence type="ECO:0000256" key="11">
    <source>
        <dbReference type="ARBA" id="ARBA00023303"/>
    </source>
</evidence>
<dbReference type="Proteomes" id="UP000009168">
    <property type="component" value="Unassembled WGS sequence"/>
</dbReference>
<keyword evidence="16" id="KW-1185">Reference proteome</keyword>
<dbReference type="InterPro" id="IPR000595">
    <property type="entry name" value="cNMP-bd_dom"/>
</dbReference>
<feature type="compositionally biased region" description="Low complexity" evidence="12">
    <location>
        <begin position="91"/>
        <end position="102"/>
    </location>
</feature>
<evidence type="ECO:0000313" key="15">
    <source>
        <dbReference type="EMBL" id="EAR92302.2"/>
    </source>
</evidence>
<protein>
    <submittedName>
        <fullName evidence="15">Cation channel family protein</fullName>
    </submittedName>
</protein>
<evidence type="ECO:0000256" key="12">
    <source>
        <dbReference type="SAM" id="MobiDB-lite"/>
    </source>
</evidence>
<dbReference type="HOGENOM" id="CLU_275513_0_0_1"/>
<dbReference type="InterPro" id="IPR014710">
    <property type="entry name" value="RmlC-like_jellyroll"/>
</dbReference>
<dbReference type="eggNOG" id="KOG0500">
    <property type="taxonomic scope" value="Eukaryota"/>
</dbReference>
<evidence type="ECO:0000313" key="16">
    <source>
        <dbReference type="Proteomes" id="UP000009168"/>
    </source>
</evidence>
<keyword evidence="9" id="KW-0406">Ion transport</keyword>
<comment type="subcellular location">
    <subcellularLocation>
        <location evidence="1">Membrane</location>
        <topology evidence="1">Multi-pass membrane protein</topology>
    </subcellularLocation>
</comment>
<dbReference type="InterPro" id="IPR050818">
    <property type="entry name" value="KCNH_animal-type"/>
</dbReference>
<dbReference type="InterPro" id="IPR003938">
    <property type="entry name" value="K_chnl_volt-dep_EAG/ELK/ERG"/>
</dbReference>
<dbReference type="PANTHER" id="PTHR10217:SF435">
    <property type="entry name" value="POTASSIUM VOLTAGE-GATED CHANNEL PROTEIN EAG"/>
    <property type="match status" value="1"/>
</dbReference>
<evidence type="ECO:0000256" key="4">
    <source>
        <dbReference type="ARBA" id="ARBA00022692"/>
    </source>
</evidence>
<feature type="region of interest" description="Disordered" evidence="12">
    <location>
        <begin position="1178"/>
        <end position="1198"/>
    </location>
</feature>
<dbReference type="Gene3D" id="1.10.287.630">
    <property type="entry name" value="Helix hairpin bin"/>
    <property type="match status" value="1"/>
</dbReference>
<name>Q235U6_TETTS</name>
<gene>
    <name evidence="15" type="ORF">TTHERM_01433590</name>
</gene>
<dbReference type="KEGG" id="tet:TTHERM_01433590"/>
<dbReference type="Pfam" id="PF00027">
    <property type="entry name" value="cNMP_binding"/>
    <property type="match status" value="1"/>
</dbReference>
<keyword evidence="3" id="KW-0633">Potassium transport</keyword>
<feature type="transmembrane region" description="Helical" evidence="13">
    <location>
        <begin position="408"/>
        <end position="426"/>
    </location>
</feature>
<dbReference type="CDD" id="cd00038">
    <property type="entry name" value="CAP_ED"/>
    <property type="match status" value="1"/>
</dbReference>
<sequence>MNQNQQNSKNPSDLRQGEYIRGQMFEVKQRSFKKMESGEELIINFESSHTSIQKNLENINNNHHNEKGEIVFDMNTFRKNFEEELNTKDYSPISKIKGSPSKTFIQQDVDSNEQKELNLKKSSEIQSSQQSPSSSKQSDQINENSSMKQSKNKESERKNTFEAFNKNETLMIRMLSDDQYQNKKIEKIIEPIKSIKSNRRILNESNTPVARGFTQKKKPLDEIWKKKGLNILFHVKKYIMLLKNISSHNNFRSLSKNQFEIINDKANYYSFYKYNNYLVNAQTSFIEKIAFMGRQRIKFLNSKLIQIIYNYFINNLIIINPESVYKLLWDGFVLFLLVINIFYVPLKIAFQDSGGLQWPYLLTVFLNDIPGWVFLGDIILNFFTAFYKKGVIIMEFKTIAKWYFKNQFFFDLFVFLPFILSKYFAIKYLDAILILRFNKILKIVNNYFDLLNLKSDQAAIFDLIKLIFLILFIAHFCGCAFYLVSYIEIQYGDYSNWLTHSFKITDPNSSDWFPCYIASFYWAVITMITVGYGDITPTTTVERIFVILICLVGCGVFAYSVNSIGSIISAITQKSTNFRQKMSLLTIHMKKRGLNTELQMKVKKYFEYLNDEKLEDNQEGENMLKELASSLKHEIAVDIYGKILNQKKIFFLNFTQPFLMDLAPKLKEKRLGPEEIIYNEGESQPRIYFVMKGSVNLFINVKKSNQQPYTILKTVSKNGVFGELGFFSGMVSNHGAITTNVVSLVYINIEDFLEVVKHHPLDHEKYKFLSDNYVIYSSSRGLGSQCQGCGKFTHQIDHCPLLNYVPNKDQIIQKHKRTEDQIRIKEYKRKRDKSQSPWIIADSLKQAVLQLIVEVEEIKDIEDLYHRLEEMENNEDDYDDGNSSEHTEKKSQKNLDVAFNIKDTKSITQKQEEKGEIELINKIIRRGRRQQTYRKVQVQTIQHKASFTIQADNIKSQPVQRKQSEVLDDSLNLHQEDQQISNSTTSYKDIRAQIKRATFIKKMSTRKTGGGNNSTALDEDNLGLLPEADYRKISIRKGAGKTFQNSVMNNLIPKQLTNAELEEQRIEQEKNLRVFSKILDLDIPKEYKQYYPFNNKSNVILLYNQRLRVVQKQNSSQQQTKIDNPRNIKEIYKNIKNKRNSIQILNKQNFSFGSQLMTPKSSSNRILRKQPAFSNFSSNINNQNNNNNNNNNNNVNVHPSKFKYAYEASSSNDSPIN</sequence>
<keyword evidence="11" id="KW-0407">Ion channel</keyword>
<feature type="transmembrane region" description="Helical" evidence="13">
    <location>
        <begin position="369"/>
        <end position="387"/>
    </location>
</feature>
<feature type="transmembrane region" description="Helical" evidence="13">
    <location>
        <begin position="513"/>
        <end position="532"/>
    </location>
</feature>
<dbReference type="GeneID" id="7845210"/>
<dbReference type="Gene3D" id="1.10.287.70">
    <property type="match status" value="1"/>
</dbReference>
<dbReference type="InterPro" id="IPR005821">
    <property type="entry name" value="Ion_trans_dom"/>
</dbReference>
<feature type="region of interest" description="Disordered" evidence="12">
    <location>
        <begin position="873"/>
        <end position="895"/>
    </location>
</feature>
<keyword evidence="8 13" id="KW-1133">Transmembrane helix</keyword>
<dbReference type="GO" id="GO:0005886">
    <property type="term" value="C:plasma membrane"/>
    <property type="evidence" value="ECO:0007669"/>
    <property type="project" value="TreeGrafter"/>
</dbReference>
<evidence type="ECO:0000256" key="13">
    <source>
        <dbReference type="SAM" id="Phobius"/>
    </source>
</evidence>
<feature type="compositionally biased region" description="Basic and acidic residues" evidence="12">
    <location>
        <begin position="112"/>
        <end position="123"/>
    </location>
</feature>
<feature type="transmembrane region" description="Helical" evidence="13">
    <location>
        <begin position="544"/>
        <end position="572"/>
    </location>
</feature>
<accession>Q235U6</accession>
<evidence type="ECO:0000256" key="2">
    <source>
        <dbReference type="ARBA" id="ARBA00022448"/>
    </source>
</evidence>
<dbReference type="EMBL" id="GG662753">
    <property type="protein sequence ID" value="EAR92302.2"/>
    <property type="molecule type" value="Genomic_DNA"/>
</dbReference>
<dbReference type="RefSeq" id="XP_001012547.2">
    <property type="nucleotide sequence ID" value="XM_001012547.2"/>
</dbReference>
<keyword evidence="2" id="KW-0813">Transport</keyword>
<feature type="compositionally biased region" description="Low complexity" evidence="12">
    <location>
        <begin position="124"/>
        <end position="140"/>
    </location>
</feature>
<dbReference type="AlphaFoldDB" id="Q235U6"/>
<evidence type="ECO:0000259" key="14">
    <source>
        <dbReference type="PROSITE" id="PS50042"/>
    </source>
</evidence>
<keyword evidence="10 13" id="KW-0472">Membrane</keyword>
<organism evidence="15 16">
    <name type="scientific">Tetrahymena thermophila (strain SB210)</name>
    <dbReference type="NCBI Taxonomy" id="312017"/>
    <lineage>
        <taxon>Eukaryota</taxon>
        <taxon>Sar</taxon>
        <taxon>Alveolata</taxon>
        <taxon>Ciliophora</taxon>
        <taxon>Intramacronucleata</taxon>
        <taxon>Oligohymenophorea</taxon>
        <taxon>Hymenostomatida</taxon>
        <taxon>Tetrahymenina</taxon>
        <taxon>Tetrahymenidae</taxon>
        <taxon>Tetrahymena</taxon>
    </lineage>
</organism>
<keyword evidence="7" id="KW-0630">Potassium</keyword>
<dbReference type="Pfam" id="PF00520">
    <property type="entry name" value="Ion_trans"/>
    <property type="match status" value="1"/>
</dbReference>
<evidence type="ECO:0000256" key="10">
    <source>
        <dbReference type="ARBA" id="ARBA00023136"/>
    </source>
</evidence>
<feature type="compositionally biased region" description="Low complexity" evidence="12">
    <location>
        <begin position="1178"/>
        <end position="1196"/>
    </location>
</feature>
<dbReference type="SUPFAM" id="SSF51206">
    <property type="entry name" value="cAMP-binding domain-like"/>
    <property type="match status" value="1"/>
</dbReference>
<feature type="transmembrane region" description="Helical" evidence="13">
    <location>
        <begin position="327"/>
        <end position="349"/>
    </location>
</feature>
<evidence type="ECO:0000256" key="7">
    <source>
        <dbReference type="ARBA" id="ARBA00022958"/>
    </source>
</evidence>